<evidence type="ECO:0008006" key="3">
    <source>
        <dbReference type="Google" id="ProtNLM"/>
    </source>
</evidence>
<dbReference type="Proteomes" id="UP000037109">
    <property type="component" value="Unassembled WGS sequence"/>
</dbReference>
<dbReference type="PATRIC" id="fig|1459.3.peg.1995"/>
<dbReference type="OrthoDB" id="2987760at2"/>
<reference evidence="2" key="1">
    <citation type="submission" date="2015-07" db="EMBL/GenBank/DDBJ databases">
        <title>Fjat-10036 dsm4.</title>
        <authorList>
            <person name="Liu B."/>
            <person name="Wang J."/>
            <person name="Zhu Y."/>
            <person name="Liu G."/>
            <person name="Chen Q."/>
            <person name="Chen Z."/>
            <person name="Lan J."/>
            <person name="Che J."/>
            <person name="Ge C."/>
            <person name="Shi H."/>
            <person name="Pan Z."/>
            <person name="Liu X."/>
        </authorList>
    </citation>
    <scope>NUCLEOTIDE SEQUENCE [LARGE SCALE GENOMIC DNA]</scope>
    <source>
        <strain evidence="2">DSM 4</strain>
    </source>
</reference>
<organism evidence="1 2">
    <name type="scientific">Sporosarcina globispora</name>
    <name type="common">Bacillus globisporus</name>
    <dbReference type="NCBI Taxonomy" id="1459"/>
    <lineage>
        <taxon>Bacteria</taxon>
        <taxon>Bacillati</taxon>
        <taxon>Bacillota</taxon>
        <taxon>Bacilli</taxon>
        <taxon>Bacillales</taxon>
        <taxon>Caryophanaceae</taxon>
        <taxon>Sporosarcina</taxon>
    </lineage>
</organism>
<proteinExistence type="predicted"/>
<dbReference type="RefSeq" id="WP_053434353.1">
    <property type="nucleotide sequence ID" value="NZ_LGUF01000007.1"/>
</dbReference>
<comment type="caution">
    <text evidence="1">The sequence shown here is derived from an EMBL/GenBank/DDBJ whole genome shotgun (WGS) entry which is preliminary data.</text>
</comment>
<dbReference type="EMBL" id="LGUF01000007">
    <property type="protein sequence ID" value="KON87000.1"/>
    <property type="molecule type" value="Genomic_DNA"/>
</dbReference>
<protein>
    <recommendedName>
        <fullName evidence="3">Apea-like HEPN domain-containing protein</fullName>
    </recommendedName>
</protein>
<gene>
    <name evidence="1" type="ORF">AF332_09375</name>
</gene>
<name>A0A0M0GAT0_SPOGL</name>
<sequence>MILDIGITNVKESNEFLRSLWSEMAKEFGKCAWQYMPYKNKQTKTITFGFMDIGVSVLMAGITYKNNGSIIKLFFGYSGTKYEYRGELEEELKRESELGQRLVRVVKRARRGVRKYNDYYAIPTIKSFLPLSSYEGNNFKSEIVADNITKMYFPVSAYDENQVEGKITQKTNQVMDFLSVETNVPFWITSSSDIDGHETKVLAAEAYQEPDFIDGFSVKDGYVTISEEAKDFLDYIITNDGDGEDEDVQIYLNACSHFHTARKYDAQIYDHQGYIDHPSDDGLGVEIEMYTKNENLKTALMTGESQTEIATTLYMSALEVVTLIGFQSEKCNECKQDKYGIASRVRNIVNKYLNSHIAGQLNGYYDKRSKYLHRGYLLTNDEPTSSSIPLLDVDRENGCKFPIQVSLINLREYTSYVLRAFYKEHFLRKDSAEEVF</sequence>
<evidence type="ECO:0000313" key="1">
    <source>
        <dbReference type="EMBL" id="KON87000.1"/>
    </source>
</evidence>
<dbReference type="AlphaFoldDB" id="A0A0M0GAT0"/>
<accession>A0A0M0GAT0</accession>
<evidence type="ECO:0000313" key="2">
    <source>
        <dbReference type="Proteomes" id="UP000037109"/>
    </source>
</evidence>
<keyword evidence="2" id="KW-1185">Reference proteome</keyword>